<dbReference type="EMBL" id="JASCZI010091838">
    <property type="protein sequence ID" value="MED6151324.1"/>
    <property type="molecule type" value="Genomic_DNA"/>
</dbReference>
<proteinExistence type="predicted"/>
<feature type="compositionally biased region" description="Basic and acidic residues" evidence="1">
    <location>
        <begin position="165"/>
        <end position="175"/>
    </location>
</feature>
<sequence length="207" mass="23299">MEIDTMDALLAQNKAITQQLSTLNKKMEKLEVDSMSTQRNHPNLGWGGNQNSKNNYQNRPPFQPFQRPPFQSPFPQKPKPTSTQSFEAALEKLTLTTTRFVQSTNQFIEEARANFRNQESSIRNLETQVGQIAKQLSTPLPKSFPSNTQDNPKGECKSITLRSGKTLEDTTKKVDAQATNESAMEESSNKQENQQQQHSKVAAKKGD</sequence>
<feature type="compositionally biased region" description="Low complexity" evidence="1">
    <location>
        <begin position="190"/>
        <end position="200"/>
    </location>
</feature>
<comment type="caution">
    <text evidence="2">The sequence shown here is derived from an EMBL/GenBank/DDBJ whole genome shotgun (WGS) entry which is preliminary data.</text>
</comment>
<reference evidence="2 3" key="1">
    <citation type="journal article" date="2023" name="Plants (Basel)">
        <title>Bridging the Gap: Combining Genomics and Transcriptomics Approaches to Understand Stylosanthes scabra, an Orphan Legume from the Brazilian Caatinga.</title>
        <authorList>
            <person name="Ferreira-Neto J.R.C."/>
            <person name="da Silva M.D."/>
            <person name="Binneck E."/>
            <person name="de Melo N.F."/>
            <person name="da Silva R.H."/>
            <person name="de Melo A.L.T.M."/>
            <person name="Pandolfi V."/>
            <person name="Bustamante F.O."/>
            <person name="Brasileiro-Vidal A.C."/>
            <person name="Benko-Iseppon A.M."/>
        </authorList>
    </citation>
    <scope>NUCLEOTIDE SEQUENCE [LARGE SCALE GENOMIC DNA]</scope>
    <source>
        <tissue evidence="2">Leaves</tissue>
    </source>
</reference>
<name>A0ABU6TSB9_9FABA</name>
<gene>
    <name evidence="2" type="ORF">PIB30_081407</name>
</gene>
<feature type="compositionally biased region" description="Polar residues" evidence="1">
    <location>
        <begin position="49"/>
        <end position="58"/>
    </location>
</feature>
<keyword evidence="3" id="KW-1185">Reference proteome</keyword>
<evidence type="ECO:0000256" key="1">
    <source>
        <dbReference type="SAM" id="MobiDB-lite"/>
    </source>
</evidence>
<organism evidence="2 3">
    <name type="scientific">Stylosanthes scabra</name>
    <dbReference type="NCBI Taxonomy" id="79078"/>
    <lineage>
        <taxon>Eukaryota</taxon>
        <taxon>Viridiplantae</taxon>
        <taxon>Streptophyta</taxon>
        <taxon>Embryophyta</taxon>
        <taxon>Tracheophyta</taxon>
        <taxon>Spermatophyta</taxon>
        <taxon>Magnoliopsida</taxon>
        <taxon>eudicotyledons</taxon>
        <taxon>Gunneridae</taxon>
        <taxon>Pentapetalae</taxon>
        <taxon>rosids</taxon>
        <taxon>fabids</taxon>
        <taxon>Fabales</taxon>
        <taxon>Fabaceae</taxon>
        <taxon>Papilionoideae</taxon>
        <taxon>50 kb inversion clade</taxon>
        <taxon>dalbergioids sensu lato</taxon>
        <taxon>Dalbergieae</taxon>
        <taxon>Pterocarpus clade</taxon>
        <taxon>Stylosanthes</taxon>
    </lineage>
</organism>
<feature type="region of interest" description="Disordered" evidence="1">
    <location>
        <begin position="136"/>
        <end position="207"/>
    </location>
</feature>
<accession>A0ABU6TSB9</accession>
<evidence type="ECO:0000313" key="2">
    <source>
        <dbReference type="EMBL" id="MED6151324.1"/>
    </source>
</evidence>
<feature type="compositionally biased region" description="Polar residues" evidence="1">
    <location>
        <begin position="136"/>
        <end position="151"/>
    </location>
</feature>
<evidence type="ECO:0000313" key="3">
    <source>
        <dbReference type="Proteomes" id="UP001341840"/>
    </source>
</evidence>
<feature type="compositionally biased region" description="Pro residues" evidence="1">
    <location>
        <begin position="61"/>
        <end position="78"/>
    </location>
</feature>
<protein>
    <submittedName>
        <fullName evidence="2">Uncharacterized protein</fullName>
    </submittedName>
</protein>
<feature type="region of interest" description="Disordered" evidence="1">
    <location>
        <begin position="32"/>
        <end position="85"/>
    </location>
</feature>
<dbReference type="Proteomes" id="UP001341840">
    <property type="component" value="Unassembled WGS sequence"/>
</dbReference>